<name>A0ABY2W3H5_9GAMM</name>
<feature type="non-terminal residue" evidence="2">
    <location>
        <position position="1"/>
    </location>
</feature>
<dbReference type="InterPro" id="IPR001242">
    <property type="entry name" value="Condensation_dom"/>
</dbReference>
<dbReference type="Gene3D" id="3.30.559.10">
    <property type="entry name" value="Chloramphenicol acetyltransferase-like domain"/>
    <property type="match status" value="1"/>
</dbReference>
<dbReference type="Proteomes" id="UP000305730">
    <property type="component" value="Unassembled WGS sequence"/>
</dbReference>
<dbReference type="EMBL" id="PNCK01000213">
    <property type="protein sequence ID" value="TMP35935.1"/>
    <property type="molecule type" value="Genomic_DNA"/>
</dbReference>
<evidence type="ECO:0000313" key="3">
    <source>
        <dbReference type="Proteomes" id="UP000305730"/>
    </source>
</evidence>
<accession>A0ABY2W3H5</accession>
<gene>
    <name evidence="2" type="ORF">CWB97_22875</name>
</gene>
<proteinExistence type="predicted"/>
<dbReference type="SUPFAM" id="SSF52777">
    <property type="entry name" value="CoA-dependent acyltransferases"/>
    <property type="match status" value="1"/>
</dbReference>
<sequence length="102" mass="11871">EKLANGSKMTIPRMNLDLAPLSFSQQRVLFIEQLEAGTSLYHMPYLMKLKPEILLPQLYEAFRLVIQRHEPLHRIVINADDGENYTQSSDFLLKDNLRKISD</sequence>
<dbReference type="InterPro" id="IPR023213">
    <property type="entry name" value="CAT-like_dom_sf"/>
</dbReference>
<evidence type="ECO:0000313" key="2">
    <source>
        <dbReference type="EMBL" id="TMP35935.1"/>
    </source>
</evidence>
<organism evidence="2 3">
    <name type="scientific">Pseudoalteromonas citrea</name>
    <dbReference type="NCBI Taxonomy" id="43655"/>
    <lineage>
        <taxon>Bacteria</taxon>
        <taxon>Pseudomonadati</taxon>
        <taxon>Pseudomonadota</taxon>
        <taxon>Gammaproteobacteria</taxon>
        <taxon>Alteromonadales</taxon>
        <taxon>Pseudoalteromonadaceae</taxon>
        <taxon>Pseudoalteromonas</taxon>
    </lineage>
</organism>
<comment type="caution">
    <text evidence="2">The sequence shown here is derived from an EMBL/GenBank/DDBJ whole genome shotgun (WGS) entry which is preliminary data.</text>
</comment>
<feature type="domain" description="Condensation" evidence="1">
    <location>
        <begin position="17"/>
        <end position="83"/>
    </location>
</feature>
<feature type="non-terminal residue" evidence="2">
    <location>
        <position position="102"/>
    </location>
</feature>
<protein>
    <recommendedName>
        <fullName evidence="1">Condensation domain-containing protein</fullName>
    </recommendedName>
</protein>
<evidence type="ECO:0000259" key="1">
    <source>
        <dbReference type="Pfam" id="PF00668"/>
    </source>
</evidence>
<dbReference type="Pfam" id="PF00668">
    <property type="entry name" value="Condensation"/>
    <property type="match status" value="1"/>
</dbReference>
<keyword evidence="3" id="KW-1185">Reference proteome</keyword>
<reference evidence="3" key="1">
    <citation type="submission" date="2019-06" db="EMBL/GenBank/DDBJ databases">
        <title>Co-occurence of chitin degradation, pigmentation and bioactivity in marine Pseudoalteromonas.</title>
        <authorList>
            <person name="Sonnenschein E.C."/>
            <person name="Bech P.K."/>
        </authorList>
    </citation>
    <scope>NUCLEOTIDE SEQUENCE [LARGE SCALE GENOMIC DNA]</scope>
    <source>
        <strain evidence="3">S2233</strain>
    </source>
</reference>